<dbReference type="EC" id="3.2.2.-" evidence="6"/>
<dbReference type="Pfam" id="PF10343">
    <property type="entry name" value="Q_salvage"/>
    <property type="match status" value="1"/>
</dbReference>
<evidence type="ECO:0000256" key="1">
    <source>
        <dbReference type="ARBA" id="ARBA00022801"/>
    </source>
</evidence>
<comment type="similarity">
    <text evidence="2 6">Belongs to the QNG1 protein family.</text>
</comment>
<proteinExistence type="inferred from homology"/>
<gene>
    <name evidence="7" type="ORF">OEZ85_001444</name>
</gene>
<comment type="function">
    <text evidence="6">Catalyzes the hydrolysis of queuosine 5'-phosphate, releasing the nucleobase queuine (q). Is required for salvage of queuine from exogenous queuosine (Q) that is imported and then converted to queuosine 5'-phosphate intracellularly.</text>
</comment>
<evidence type="ECO:0000256" key="3">
    <source>
        <dbReference type="ARBA" id="ARBA00035306"/>
    </source>
</evidence>
<dbReference type="PANTHER" id="PTHR21314:SF0">
    <property type="entry name" value="QUEUOSINE 5'-PHOSPHATE N-GLYCOSYLASE_HYDROLASE"/>
    <property type="match status" value="1"/>
</dbReference>
<dbReference type="PANTHER" id="PTHR21314">
    <property type="entry name" value="QUEUOSINE 5'-PHOSPHATE N-GLYCOSYLASE_HYDROLASE-RELATED"/>
    <property type="match status" value="1"/>
</dbReference>
<keyword evidence="1 6" id="KW-0378">Hydrolase</keyword>
<dbReference type="Proteomes" id="UP001244341">
    <property type="component" value="Chromosome 15b"/>
</dbReference>
<evidence type="ECO:0000256" key="6">
    <source>
        <dbReference type="RuleBase" id="RU365002"/>
    </source>
</evidence>
<keyword evidence="8" id="KW-1185">Reference proteome</keyword>
<evidence type="ECO:0000256" key="2">
    <source>
        <dbReference type="ARBA" id="ARBA00035119"/>
    </source>
</evidence>
<reference evidence="7 8" key="1">
    <citation type="submission" date="2023-05" db="EMBL/GenBank/DDBJ databases">
        <title>A 100% complete, gapless, phased diploid assembly of the Scenedesmus obliquus UTEX 3031 genome.</title>
        <authorList>
            <person name="Biondi T.C."/>
            <person name="Hanschen E.R."/>
            <person name="Kwon T."/>
            <person name="Eng W."/>
            <person name="Kruse C.P.S."/>
            <person name="Koehler S.I."/>
            <person name="Kunde Y."/>
            <person name="Gleasner C.D."/>
            <person name="You Mak K.T."/>
            <person name="Polle J."/>
            <person name="Hovde B.T."/>
            <person name="Starkenburg S.R."/>
        </authorList>
    </citation>
    <scope>NUCLEOTIDE SEQUENCE [LARGE SCALE GENOMIC DNA]</scope>
    <source>
        <strain evidence="7 8">DOE0152z</strain>
    </source>
</reference>
<comment type="catalytic activity">
    <reaction evidence="5 6">
        <text>queuosine 5'-phosphate + H2O = queuine + D-ribose 5-phosphate</text>
        <dbReference type="Rhea" id="RHEA:75387"/>
        <dbReference type="ChEBI" id="CHEBI:15377"/>
        <dbReference type="ChEBI" id="CHEBI:17433"/>
        <dbReference type="ChEBI" id="CHEBI:78346"/>
        <dbReference type="ChEBI" id="CHEBI:194371"/>
    </reaction>
    <physiologicalReaction direction="left-to-right" evidence="5 6">
        <dbReference type="Rhea" id="RHEA:75388"/>
    </physiologicalReaction>
</comment>
<organism evidence="7 8">
    <name type="scientific">Tetradesmus obliquus</name>
    <name type="common">Green alga</name>
    <name type="synonym">Acutodesmus obliquus</name>
    <dbReference type="NCBI Taxonomy" id="3088"/>
    <lineage>
        <taxon>Eukaryota</taxon>
        <taxon>Viridiplantae</taxon>
        <taxon>Chlorophyta</taxon>
        <taxon>core chlorophytes</taxon>
        <taxon>Chlorophyceae</taxon>
        <taxon>CS clade</taxon>
        <taxon>Sphaeropleales</taxon>
        <taxon>Scenedesmaceae</taxon>
        <taxon>Tetradesmus</taxon>
    </lineage>
</organism>
<name>A0ABY8UNH4_TETOB</name>
<dbReference type="InterPro" id="IPR019438">
    <property type="entry name" value="Q_salvage"/>
</dbReference>
<dbReference type="EMBL" id="CP126222">
    <property type="protein sequence ID" value="WIA23107.1"/>
    <property type="molecule type" value="Genomic_DNA"/>
</dbReference>
<protein>
    <recommendedName>
        <fullName evidence="3 6">Queuosine 5'-phosphate N-glycosylase/hydrolase</fullName>
        <ecNumber evidence="6">3.2.2.-</ecNumber>
    </recommendedName>
    <alternativeName>
        <fullName evidence="4 6">Queuosine-nucleotide N-glycosylase/hydrolase</fullName>
    </alternativeName>
</protein>
<evidence type="ECO:0000256" key="4">
    <source>
        <dbReference type="ARBA" id="ARBA00035393"/>
    </source>
</evidence>
<accession>A0ABY8UNH4</accession>
<evidence type="ECO:0000313" key="8">
    <source>
        <dbReference type="Proteomes" id="UP001244341"/>
    </source>
</evidence>
<evidence type="ECO:0000313" key="7">
    <source>
        <dbReference type="EMBL" id="WIA23107.1"/>
    </source>
</evidence>
<sequence>MPGAKKPSVLDVVHRTCKQVVELHPGISINQQAVQQYAAQLDAAAVKAAGAKGNLFPIKFDSLEAEVTFLCLYHLLSCGSGNEQLLQASSARRGAAETIQYGCFGLALSAKRLDAPWMVAFSPYHVHSAFGIDSKVEEELQPGITISKPGPLAPLAAAIQSAVVQAGKELQGLGFKSFGAFVLEHLDGQKKAGLPATAASLVEELADSFPGFQDEALLTVTELAGSPEAEQQQQQQQQALRVVYLRKAQALAADLRARFGAQDERFNFTDTADLAADSGALLPAILHQLGLITYSEQLATLLEQQQQQLPQGQDERALRAAAVAAVDAVVAAAAAAAAAGGSGDAGFTAWDLSCWLLSQVQEEGRQQLWNGQLLLPHRTVGTVAY</sequence>
<evidence type="ECO:0000256" key="5">
    <source>
        <dbReference type="ARBA" id="ARBA00048204"/>
    </source>
</evidence>